<gene>
    <name evidence="2" type="ORF">FRX31_010690</name>
</gene>
<sequence length="383" mass="44310">MDQNPSPVKKRNGNSIVNWLELPDHVVSLISNKLIQIKDYIQFGSVCQPWHSIYTENRHHISQQLPFLMITTELNLSDEKTRSFYNVVEKKILNFKVRVHQNRIIVGSSHGWLVSIFRGNKRFISLLNPFLSVNNQIRLPYVRSKNFTDYDILAKVVLSKNPSSNPNDFIAMAILGPSHCQLACFKAGDKAWTYLPEKYCLMMDVLYYKDQFYCVNQFGKVFAFDLNDHHNPKITTVSPEIDHNTAGNRFLVESYGELLQVCRLFRTELIGWNCRFVREYFYGGFHVFKLDPVGFKWIKMDNLEGRALFVGGNASISVLASDFPGCKPNSVYLNDDYYEKTEQDGIRPHDIAVYSLVDDAIERHSPIGSKHRIQRTIWIEPTL</sequence>
<name>A0A7J6WSX3_THATH</name>
<dbReference type="Proteomes" id="UP000554482">
    <property type="component" value="Unassembled WGS sequence"/>
</dbReference>
<dbReference type="AlphaFoldDB" id="A0A7J6WSX3"/>
<dbReference type="InterPro" id="IPR005174">
    <property type="entry name" value="KIB1-4_b-propeller"/>
</dbReference>
<comment type="caution">
    <text evidence="2">The sequence shown here is derived from an EMBL/GenBank/DDBJ whole genome shotgun (WGS) entry which is preliminary data.</text>
</comment>
<dbReference type="EMBL" id="JABWDY010011522">
    <property type="protein sequence ID" value="KAF5199730.1"/>
    <property type="molecule type" value="Genomic_DNA"/>
</dbReference>
<dbReference type="InterPro" id="IPR050942">
    <property type="entry name" value="F-box_BR-signaling"/>
</dbReference>
<protein>
    <submittedName>
        <fullName evidence="2">F-box protein skip23</fullName>
    </submittedName>
</protein>
<proteinExistence type="predicted"/>
<evidence type="ECO:0000313" key="3">
    <source>
        <dbReference type="Proteomes" id="UP000554482"/>
    </source>
</evidence>
<keyword evidence="3" id="KW-1185">Reference proteome</keyword>
<feature type="domain" description="KIB1-4 beta-propeller" evidence="1">
    <location>
        <begin position="84"/>
        <end position="355"/>
    </location>
</feature>
<organism evidence="2 3">
    <name type="scientific">Thalictrum thalictroides</name>
    <name type="common">Rue-anemone</name>
    <name type="synonym">Anemone thalictroides</name>
    <dbReference type="NCBI Taxonomy" id="46969"/>
    <lineage>
        <taxon>Eukaryota</taxon>
        <taxon>Viridiplantae</taxon>
        <taxon>Streptophyta</taxon>
        <taxon>Embryophyta</taxon>
        <taxon>Tracheophyta</taxon>
        <taxon>Spermatophyta</taxon>
        <taxon>Magnoliopsida</taxon>
        <taxon>Ranunculales</taxon>
        <taxon>Ranunculaceae</taxon>
        <taxon>Thalictroideae</taxon>
        <taxon>Thalictrum</taxon>
    </lineage>
</organism>
<dbReference type="PANTHER" id="PTHR44259">
    <property type="entry name" value="OS07G0183000 PROTEIN-RELATED"/>
    <property type="match status" value="1"/>
</dbReference>
<reference evidence="2 3" key="1">
    <citation type="submission" date="2020-06" db="EMBL/GenBank/DDBJ databases">
        <title>Transcriptomic and genomic resources for Thalictrum thalictroides and T. hernandezii: Facilitating candidate gene discovery in an emerging model plant lineage.</title>
        <authorList>
            <person name="Arias T."/>
            <person name="Riano-Pachon D.M."/>
            <person name="Di Stilio V.S."/>
        </authorList>
    </citation>
    <scope>NUCLEOTIDE SEQUENCE [LARGE SCALE GENOMIC DNA]</scope>
    <source>
        <strain evidence="3">cv. WT478/WT964</strain>
        <tissue evidence="2">Leaves</tissue>
    </source>
</reference>
<dbReference type="OrthoDB" id="1519185at2759"/>
<dbReference type="Pfam" id="PF03478">
    <property type="entry name" value="Beta-prop_KIB1-4"/>
    <property type="match status" value="1"/>
</dbReference>
<evidence type="ECO:0000313" key="2">
    <source>
        <dbReference type="EMBL" id="KAF5199730.1"/>
    </source>
</evidence>
<dbReference type="PANTHER" id="PTHR44259:SF107">
    <property type="entry name" value="F-BOX PROTEIN SKIP23-LIKE"/>
    <property type="match status" value="1"/>
</dbReference>
<evidence type="ECO:0000259" key="1">
    <source>
        <dbReference type="Pfam" id="PF03478"/>
    </source>
</evidence>
<accession>A0A7J6WSX3</accession>